<evidence type="ECO:0000259" key="2">
    <source>
        <dbReference type="Pfam" id="PF25917"/>
    </source>
</evidence>
<evidence type="ECO:0000313" key="4">
    <source>
        <dbReference type="Proteomes" id="UP000269265"/>
    </source>
</evidence>
<gene>
    <name evidence="3" type="ORF">EIP75_03860</name>
</gene>
<organism evidence="3 4">
    <name type="scientific">Aquabacterium soli</name>
    <dbReference type="NCBI Taxonomy" id="2493092"/>
    <lineage>
        <taxon>Bacteria</taxon>
        <taxon>Pseudomonadati</taxon>
        <taxon>Pseudomonadota</taxon>
        <taxon>Betaproteobacteria</taxon>
        <taxon>Burkholderiales</taxon>
        <taxon>Aquabacterium</taxon>
    </lineage>
</organism>
<dbReference type="AlphaFoldDB" id="A0A3R8TES8"/>
<dbReference type="InterPro" id="IPR006143">
    <property type="entry name" value="RND_pump_MFP"/>
</dbReference>
<dbReference type="EMBL" id="RSED01000002">
    <property type="protein sequence ID" value="RRS06000.1"/>
    <property type="molecule type" value="Genomic_DNA"/>
</dbReference>
<keyword evidence="4" id="KW-1185">Reference proteome</keyword>
<dbReference type="OrthoDB" id="5502471at2"/>
<name>A0A3R8TES8_9BURK</name>
<dbReference type="Pfam" id="PF25917">
    <property type="entry name" value="BSH_RND"/>
    <property type="match status" value="1"/>
</dbReference>
<comment type="similarity">
    <text evidence="1">Belongs to the membrane fusion protein (MFP) (TC 8.A.1) family.</text>
</comment>
<evidence type="ECO:0000313" key="3">
    <source>
        <dbReference type="EMBL" id="RRS06000.1"/>
    </source>
</evidence>
<dbReference type="Gene3D" id="2.40.50.100">
    <property type="match status" value="1"/>
</dbReference>
<dbReference type="RefSeq" id="WP_125241907.1">
    <property type="nucleotide sequence ID" value="NZ_RSED01000002.1"/>
</dbReference>
<protein>
    <submittedName>
        <fullName evidence="3">Efflux RND transporter periplasmic adaptor subunit</fullName>
    </submittedName>
</protein>
<evidence type="ECO:0000256" key="1">
    <source>
        <dbReference type="ARBA" id="ARBA00009477"/>
    </source>
</evidence>
<reference evidence="3 4" key="1">
    <citation type="submission" date="2018-12" db="EMBL/GenBank/DDBJ databases">
        <title>The whole draft genome of Aquabacterium sp. SJQ9.</title>
        <authorList>
            <person name="Sun L."/>
            <person name="Gao X."/>
            <person name="Chen W."/>
            <person name="Huang K."/>
        </authorList>
    </citation>
    <scope>NUCLEOTIDE SEQUENCE [LARGE SCALE GENOMIC DNA]</scope>
    <source>
        <strain evidence="3 4">SJQ9</strain>
    </source>
</reference>
<dbReference type="Gene3D" id="1.10.287.470">
    <property type="entry name" value="Helix hairpin bin"/>
    <property type="match status" value="1"/>
</dbReference>
<dbReference type="Gene3D" id="2.40.30.170">
    <property type="match status" value="1"/>
</dbReference>
<accession>A0A3R8TES8</accession>
<dbReference type="GO" id="GO:1990281">
    <property type="term" value="C:efflux pump complex"/>
    <property type="evidence" value="ECO:0007669"/>
    <property type="project" value="TreeGrafter"/>
</dbReference>
<dbReference type="GO" id="GO:0015562">
    <property type="term" value="F:efflux transmembrane transporter activity"/>
    <property type="evidence" value="ECO:0007669"/>
    <property type="project" value="TreeGrafter"/>
</dbReference>
<dbReference type="PANTHER" id="PTHR30469">
    <property type="entry name" value="MULTIDRUG RESISTANCE PROTEIN MDTA"/>
    <property type="match status" value="1"/>
</dbReference>
<dbReference type="SUPFAM" id="SSF111369">
    <property type="entry name" value="HlyD-like secretion proteins"/>
    <property type="match status" value="1"/>
</dbReference>
<dbReference type="Proteomes" id="UP000269265">
    <property type="component" value="Unassembled WGS sequence"/>
</dbReference>
<dbReference type="Gene3D" id="2.40.420.20">
    <property type="match status" value="1"/>
</dbReference>
<comment type="caution">
    <text evidence="3">The sequence shown here is derived from an EMBL/GenBank/DDBJ whole genome shotgun (WGS) entry which is preliminary data.</text>
</comment>
<proteinExistence type="inferred from homology"/>
<dbReference type="InterPro" id="IPR058625">
    <property type="entry name" value="MdtA-like_BSH"/>
</dbReference>
<feature type="domain" description="Multidrug resistance protein MdtA-like barrel-sandwich hybrid" evidence="2">
    <location>
        <begin position="78"/>
        <end position="205"/>
    </location>
</feature>
<sequence>MKRWQRWAVGGVALLALAGGITRAILARQAERAQITQTGAASSQGTLRLGAGDLVEARRLPLWRTIDISGSLRAVDSVVIKARVSGELQGLSVREGDRVQRGQLIARIDAEDSQSRLEQARQQTASAQAQWQIARQTLDNNQALVAQGFISKNALDTAVSNEAAAKATLQAAQAAARVAAKALGDTQLSSPINGLVSQQFAQTGERLAPDARIVEIVDLSRMELEAALKPEDVAQVRVGTTGWLAVDGLPQQLAVRVARINPSATAGTRAVMVYLSVAPHPALRQGLFAQGQLDLSQAEAVVLPRAAVRAGATGPFVQALRGTRIEHLPVTLGTGGRIEGEATPMVAIAQGVQPGERVLRDTIGLLRPGTVVDTPASAPAAGP</sequence>
<dbReference type="PANTHER" id="PTHR30469:SF15">
    <property type="entry name" value="HLYD FAMILY OF SECRETION PROTEINS"/>
    <property type="match status" value="1"/>
</dbReference>
<dbReference type="NCBIfam" id="TIGR01730">
    <property type="entry name" value="RND_mfp"/>
    <property type="match status" value="1"/>
</dbReference>